<dbReference type="OrthoDB" id="48317at2759"/>
<dbReference type="PANTHER" id="PTHR45348">
    <property type="entry name" value="HYPOTHETICAL OXIDOREDUCTASE (EUROFUNG)"/>
    <property type="match status" value="1"/>
</dbReference>
<dbReference type="AlphaFoldDB" id="A0A2S7YM84"/>
<organism evidence="5 6">
    <name type="scientific">Beauveria bassiana</name>
    <name type="common">White muscardine disease fungus</name>
    <name type="synonym">Tritirachium shiotae</name>
    <dbReference type="NCBI Taxonomy" id="176275"/>
    <lineage>
        <taxon>Eukaryota</taxon>
        <taxon>Fungi</taxon>
        <taxon>Dikarya</taxon>
        <taxon>Ascomycota</taxon>
        <taxon>Pezizomycotina</taxon>
        <taxon>Sordariomycetes</taxon>
        <taxon>Hypocreomycetidae</taxon>
        <taxon>Hypocreales</taxon>
        <taxon>Cordycipitaceae</taxon>
        <taxon>Beauveria</taxon>
    </lineage>
</organism>
<dbReference type="CDD" id="cd08249">
    <property type="entry name" value="enoyl_reductase_like"/>
    <property type="match status" value="1"/>
</dbReference>
<dbReference type="PANTHER" id="PTHR45348:SF2">
    <property type="entry name" value="ZINC-TYPE ALCOHOL DEHYDROGENASE-LIKE PROTEIN C2E1P3.01"/>
    <property type="match status" value="1"/>
</dbReference>
<dbReference type="Gene3D" id="3.40.50.720">
    <property type="entry name" value="NAD(P)-binding Rossmann-like Domain"/>
    <property type="match status" value="1"/>
</dbReference>
<dbReference type="Pfam" id="PF08240">
    <property type="entry name" value="ADH_N"/>
    <property type="match status" value="1"/>
</dbReference>
<keyword evidence="3" id="KW-0560">Oxidoreductase</keyword>
<dbReference type="InterPro" id="IPR013154">
    <property type="entry name" value="ADH-like_N"/>
</dbReference>
<dbReference type="EMBL" id="JRHA01000007">
    <property type="protein sequence ID" value="PQK17123.1"/>
    <property type="molecule type" value="Genomic_DNA"/>
</dbReference>
<evidence type="ECO:0000256" key="1">
    <source>
        <dbReference type="ARBA" id="ARBA00005179"/>
    </source>
</evidence>
<evidence type="ECO:0000259" key="4">
    <source>
        <dbReference type="SMART" id="SM00829"/>
    </source>
</evidence>
<comment type="caution">
    <text evidence="5">The sequence shown here is derived from an EMBL/GenBank/DDBJ whole genome shotgun (WGS) entry which is preliminary data.</text>
</comment>
<dbReference type="SUPFAM" id="SSF51735">
    <property type="entry name" value="NAD(P)-binding Rossmann-fold domains"/>
    <property type="match status" value="1"/>
</dbReference>
<dbReference type="InterPro" id="IPR011032">
    <property type="entry name" value="GroES-like_sf"/>
</dbReference>
<dbReference type="InterPro" id="IPR036291">
    <property type="entry name" value="NAD(P)-bd_dom_sf"/>
</dbReference>
<dbReference type="Pfam" id="PF00107">
    <property type="entry name" value="ADH_zinc_N"/>
    <property type="match status" value="1"/>
</dbReference>
<dbReference type="InterPro" id="IPR047122">
    <property type="entry name" value="Trans-enoyl_RdTase-like"/>
</dbReference>
<dbReference type="Proteomes" id="UP000237441">
    <property type="component" value="Unassembled WGS sequence"/>
</dbReference>
<comment type="pathway">
    <text evidence="1">Secondary metabolite biosynthesis.</text>
</comment>
<name>A0A2S7YM84_BEABA</name>
<evidence type="ECO:0000313" key="5">
    <source>
        <dbReference type="EMBL" id="PQK17123.1"/>
    </source>
</evidence>
<feature type="domain" description="Enoyl reductase (ER)" evidence="4">
    <location>
        <begin position="146"/>
        <end position="385"/>
    </location>
</feature>
<dbReference type="InterPro" id="IPR013149">
    <property type="entry name" value="ADH-like_C"/>
</dbReference>
<dbReference type="SMART" id="SM00829">
    <property type="entry name" value="PKS_ER"/>
    <property type="match status" value="1"/>
</dbReference>
<dbReference type="SUPFAM" id="SSF50129">
    <property type="entry name" value="GroES-like"/>
    <property type="match status" value="1"/>
</dbReference>
<comment type="similarity">
    <text evidence="2">Belongs to the zinc-containing alcohol dehydrogenase family.</text>
</comment>
<reference evidence="5 6" key="1">
    <citation type="submission" date="2016-07" db="EMBL/GenBank/DDBJ databases">
        <title>Comparative genomics of the entomopathogenic fungus Beauveria bassiana.</title>
        <authorList>
            <person name="Valero Jimenez C.A."/>
            <person name="Zwaan B.J."/>
            <person name="Van Kan J.A."/>
            <person name="Takken W."/>
            <person name="Debets A.J."/>
            <person name="Schoustra S.E."/>
            <person name="Koenraadt C.J."/>
        </authorList>
    </citation>
    <scope>NUCLEOTIDE SEQUENCE [LARGE SCALE GENOMIC DNA]</scope>
    <source>
        <strain evidence="5 6">ARSEF 8028</strain>
    </source>
</reference>
<dbReference type="GO" id="GO:0016651">
    <property type="term" value="F:oxidoreductase activity, acting on NAD(P)H"/>
    <property type="evidence" value="ECO:0007669"/>
    <property type="project" value="InterPro"/>
</dbReference>
<dbReference type="Gene3D" id="3.90.180.10">
    <property type="entry name" value="Medium-chain alcohol dehydrogenases, catalytic domain"/>
    <property type="match status" value="1"/>
</dbReference>
<evidence type="ECO:0000256" key="3">
    <source>
        <dbReference type="ARBA" id="ARBA00023002"/>
    </source>
</evidence>
<sequence>MKQRRLLIPLSGGFGGLAFTQAEDESGQVHATDQGRGGLSAEIVSPAHDETETKPTPSHFYREETFCLLKPVDLNEVWLSAVKRLGSEGNGAHIPAFRLHVLRMSDQGRIGIVRRRRLASLSGSLHQSKSLIQKIIMAESRAIICTAAGKLDIQPVPKQKLPPGHVLAVALNPTDWKAIDDPSGFASGTRPGVDFAGIIEEVGPDVKKGFQKGDRVCGAAFGGKDREHGACGDYTMTKEHVVVKFPDHLSFEQAATLGVGITTCGQALYQLLNLPLPPAAATAEPPQSILIGGGSTATGVLGIQYAKLSGLRVLATASPRHFDYLRSLGADVLLDYRAPVADLVAQIKAVTAGEDLTLTWDCIHSEHFQNVAAQALSSTTRGGGI</sequence>
<dbReference type="InterPro" id="IPR020843">
    <property type="entry name" value="ER"/>
</dbReference>
<proteinExistence type="inferred from homology"/>
<protein>
    <recommendedName>
        <fullName evidence="4">Enoyl reductase (ER) domain-containing protein</fullName>
    </recommendedName>
</protein>
<gene>
    <name evidence="5" type="ORF">BB8028_0007g03220</name>
</gene>
<accession>A0A2S7YM84</accession>
<evidence type="ECO:0000313" key="6">
    <source>
        <dbReference type="Proteomes" id="UP000237441"/>
    </source>
</evidence>
<evidence type="ECO:0000256" key="2">
    <source>
        <dbReference type="ARBA" id="ARBA00008072"/>
    </source>
</evidence>